<dbReference type="CDD" id="cd00405">
    <property type="entry name" value="PRAI"/>
    <property type="match status" value="1"/>
</dbReference>
<comment type="pathway">
    <text evidence="2 9">Amino-acid biosynthesis; L-tryptophan biosynthesis; L-tryptophan from chorismate: step 3/5.</text>
</comment>
<dbReference type="AlphaFoldDB" id="A0A368BKG6"/>
<dbReference type="Proteomes" id="UP000253032">
    <property type="component" value="Unassembled WGS sequence"/>
</dbReference>
<evidence type="ECO:0000256" key="6">
    <source>
        <dbReference type="ARBA" id="ARBA00022822"/>
    </source>
</evidence>
<reference evidence="11 12" key="1">
    <citation type="journal article" date="2018" name="Microbiome">
        <title>Fine metagenomic profile of the Mediterranean stratified and mixed water columns revealed by assembly and recruitment.</title>
        <authorList>
            <person name="Haro-Moreno J.M."/>
            <person name="Lopez-Perez M."/>
            <person name="De La Torre J.R."/>
            <person name="Picazo A."/>
            <person name="Camacho A."/>
            <person name="Rodriguez-Valera F."/>
        </authorList>
    </citation>
    <scope>NUCLEOTIDE SEQUENCE [LARGE SCALE GENOMIC DNA]</scope>
    <source>
        <strain evidence="11">MED-G84</strain>
    </source>
</reference>
<evidence type="ECO:0000256" key="8">
    <source>
        <dbReference type="ARBA" id="ARBA00023235"/>
    </source>
</evidence>
<proteinExistence type="inferred from homology"/>
<gene>
    <name evidence="9" type="primary">trpF</name>
    <name evidence="11" type="ORF">DBW98_03375</name>
</gene>
<evidence type="ECO:0000256" key="3">
    <source>
        <dbReference type="ARBA" id="ARBA00012572"/>
    </source>
</evidence>
<dbReference type="PANTHER" id="PTHR42894">
    <property type="entry name" value="N-(5'-PHOSPHORIBOSYL)ANTHRANILATE ISOMERASE"/>
    <property type="match status" value="1"/>
</dbReference>
<evidence type="ECO:0000256" key="5">
    <source>
        <dbReference type="ARBA" id="ARBA00022605"/>
    </source>
</evidence>
<dbReference type="GO" id="GO:0004640">
    <property type="term" value="F:phosphoribosylanthranilate isomerase activity"/>
    <property type="evidence" value="ECO:0007669"/>
    <property type="project" value="UniProtKB-UniRule"/>
</dbReference>
<dbReference type="UniPathway" id="UPA00035">
    <property type="reaction ID" value="UER00042"/>
</dbReference>
<feature type="domain" description="N-(5'phosphoribosyl) anthranilate isomerase (PRAI)" evidence="10">
    <location>
        <begin position="3"/>
        <end position="195"/>
    </location>
</feature>
<dbReference type="Pfam" id="PF00697">
    <property type="entry name" value="PRAI"/>
    <property type="match status" value="1"/>
</dbReference>
<sequence length="205" mass="23025">MKIKICGISNTEILQYACEMGADFTGFIMADKSPRKISKDFLASLKNFDFQKTTPVFVFVNPTIDEVMKIVTSIPKSILQFHGDESNEFCKQFNQPFWKAIRVENSKSLEQIHDFSSAEALLLETHSIDSYGGTGKVFDWSLLKKIELDKQFILAGGINLQNLSEAISLKPWCIDLNSGVESSLALKDINLIDQAITMFKDGQLN</sequence>
<keyword evidence="5 9" id="KW-0028">Amino-acid biosynthesis</keyword>
<dbReference type="InterPro" id="IPR044643">
    <property type="entry name" value="TrpF_fam"/>
</dbReference>
<dbReference type="GO" id="GO:0000162">
    <property type="term" value="P:L-tryptophan biosynthetic process"/>
    <property type="evidence" value="ECO:0007669"/>
    <property type="project" value="UniProtKB-UniRule"/>
</dbReference>
<keyword evidence="6 9" id="KW-0822">Tryptophan biosynthesis</keyword>
<evidence type="ECO:0000256" key="1">
    <source>
        <dbReference type="ARBA" id="ARBA00001164"/>
    </source>
</evidence>
<dbReference type="InterPro" id="IPR001240">
    <property type="entry name" value="PRAI_dom"/>
</dbReference>
<keyword evidence="7 9" id="KW-0057">Aromatic amino acid biosynthesis</keyword>
<dbReference type="HAMAP" id="MF_00135">
    <property type="entry name" value="PRAI"/>
    <property type="match status" value="1"/>
</dbReference>
<comment type="catalytic activity">
    <reaction evidence="1 9">
        <text>N-(5-phospho-beta-D-ribosyl)anthranilate = 1-(2-carboxyphenylamino)-1-deoxy-D-ribulose 5-phosphate</text>
        <dbReference type="Rhea" id="RHEA:21540"/>
        <dbReference type="ChEBI" id="CHEBI:18277"/>
        <dbReference type="ChEBI" id="CHEBI:58613"/>
        <dbReference type="EC" id="5.3.1.24"/>
    </reaction>
</comment>
<evidence type="ECO:0000259" key="10">
    <source>
        <dbReference type="Pfam" id="PF00697"/>
    </source>
</evidence>
<evidence type="ECO:0000256" key="2">
    <source>
        <dbReference type="ARBA" id="ARBA00004664"/>
    </source>
</evidence>
<evidence type="ECO:0000313" key="11">
    <source>
        <dbReference type="EMBL" id="RCL37808.1"/>
    </source>
</evidence>
<evidence type="ECO:0000256" key="7">
    <source>
        <dbReference type="ARBA" id="ARBA00023141"/>
    </source>
</evidence>
<dbReference type="InterPro" id="IPR013785">
    <property type="entry name" value="Aldolase_TIM"/>
</dbReference>
<dbReference type="EC" id="5.3.1.24" evidence="3 9"/>
<accession>A0A368BKG6</accession>
<dbReference type="Gene3D" id="3.20.20.70">
    <property type="entry name" value="Aldolase class I"/>
    <property type="match status" value="1"/>
</dbReference>
<keyword evidence="8 9" id="KW-0413">Isomerase</keyword>
<comment type="caution">
    <text evidence="11">The sequence shown here is derived from an EMBL/GenBank/DDBJ whole genome shotgun (WGS) entry which is preliminary data.</text>
</comment>
<organism evidence="11 12">
    <name type="scientific">SAR86 cluster bacterium</name>
    <dbReference type="NCBI Taxonomy" id="2030880"/>
    <lineage>
        <taxon>Bacteria</taxon>
        <taxon>Pseudomonadati</taxon>
        <taxon>Pseudomonadota</taxon>
        <taxon>Gammaproteobacteria</taxon>
        <taxon>SAR86 cluster</taxon>
    </lineage>
</organism>
<name>A0A368BKG6_9GAMM</name>
<dbReference type="PANTHER" id="PTHR42894:SF1">
    <property type="entry name" value="N-(5'-PHOSPHORIBOSYL)ANTHRANILATE ISOMERASE"/>
    <property type="match status" value="1"/>
</dbReference>
<evidence type="ECO:0000313" key="12">
    <source>
        <dbReference type="Proteomes" id="UP000253032"/>
    </source>
</evidence>
<dbReference type="SUPFAM" id="SSF51366">
    <property type="entry name" value="Ribulose-phoshate binding barrel"/>
    <property type="match status" value="1"/>
</dbReference>
<evidence type="ECO:0000256" key="4">
    <source>
        <dbReference type="ARBA" id="ARBA00022272"/>
    </source>
</evidence>
<evidence type="ECO:0000256" key="9">
    <source>
        <dbReference type="HAMAP-Rule" id="MF_00135"/>
    </source>
</evidence>
<comment type="similarity">
    <text evidence="9">Belongs to the TrpF family.</text>
</comment>
<dbReference type="InterPro" id="IPR011060">
    <property type="entry name" value="RibuloseP-bd_barrel"/>
</dbReference>
<protein>
    <recommendedName>
        <fullName evidence="4 9">N-(5'-phosphoribosyl)anthranilate isomerase</fullName>
        <shortName evidence="9">PRAI</shortName>
        <ecNumber evidence="3 9">5.3.1.24</ecNumber>
    </recommendedName>
</protein>
<dbReference type="EMBL" id="QOPC01000017">
    <property type="protein sequence ID" value="RCL37808.1"/>
    <property type="molecule type" value="Genomic_DNA"/>
</dbReference>